<evidence type="ECO:0000313" key="3">
    <source>
        <dbReference type="EMBL" id="GMI07055.1"/>
    </source>
</evidence>
<dbReference type="Gene3D" id="1.10.1040.10">
    <property type="entry name" value="N-(1-d-carboxylethyl)-l-norvaline Dehydrogenase, domain 2"/>
    <property type="match status" value="1"/>
</dbReference>
<protein>
    <submittedName>
        <fullName evidence="3">Uncharacterized protein</fullName>
    </submittedName>
</protein>
<dbReference type="SUPFAM" id="SSF51735">
    <property type="entry name" value="NAD(P)-binding Rossmann-fold domains"/>
    <property type="match status" value="1"/>
</dbReference>
<evidence type="ECO:0000259" key="2">
    <source>
        <dbReference type="Pfam" id="PF14833"/>
    </source>
</evidence>
<dbReference type="Pfam" id="PF03446">
    <property type="entry name" value="NAD_binding_2"/>
    <property type="match status" value="1"/>
</dbReference>
<dbReference type="GO" id="GO:0050661">
    <property type="term" value="F:NADP binding"/>
    <property type="evidence" value="ECO:0007669"/>
    <property type="project" value="InterPro"/>
</dbReference>
<proteinExistence type="predicted"/>
<reference evidence="4" key="1">
    <citation type="journal article" date="2023" name="Commun. Biol.">
        <title>Genome analysis of Parmales, the sister group of diatoms, reveals the evolutionary specialization of diatoms from phago-mixotrophs to photoautotrophs.</title>
        <authorList>
            <person name="Ban H."/>
            <person name="Sato S."/>
            <person name="Yoshikawa S."/>
            <person name="Yamada K."/>
            <person name="Nakamura Y."/>
            <person name="Ichinomiya M."/>
            <person name="Sato N."/>
            <person name="Blanc-Mathieu R."/>
            <person name="Endo H."/>
            <person name="Kuwata A."/>
            <person name="Ogata H."/>
        </authorList>
    </citation>
    <scope>NUCLEOTIDE SEQUENCE [LARGE SCALE GENOMIC DNA]</scope>
    <source>
        <strain evidence="4">NIES 3700</strain>
    </source>
</reference>
<feature type="domain" description="6-phosphogluconate dehydrogenase NADP-binding" evidence="1">
    <location>
        <begin position="13"/>
        <end position="171"/>
    </location>
</feature>
<dbReference type="EMBL" id="BRXW01000108">
    <property type="protein sequence ID" value="GMI07055.1"/>
    <property type="molecule type" value="Genomic_DNA"/>
</dbReference>
<dbReference type="InterPro" id="IPR008927">
    <property type="entry name" value="6-PGluconate_DH-like_C_sf"/>
</dbReference>
<dbReference type="Proteomes" id="UP001165122">
    <property type="component" value="Unassembled WGS sequence"/>
</dbReference>
<dbReference type="OrthoDB" id="48988at2759"/>
<keyword evidence="4" id="KW-1185">Reference proteome</keyword>
<dbReference type="Pfam" id="PF14833">
    <property type="entry name" value="NAD_binding_11"/>
    <property type="match status" value="1"/>
</dbReference>
<dbReference type="InterPro" id="IPR036291">
    <property type="entry name" value="NAD(P)-bd_dom_sf"/>
</dbReference>
<dbReference type="InterPro" id="IPR013328">
    <property type="entry name" value="6PGD_dom2"/>
</dbReference>
<evidence type="ECO:0000313" key="4">
    <source>
        <dbReference type="Proteomes" id="UP001165122"/>
    </source>
</evidence>
<dbReference type="InterPro" id="IPR006115">
    <property type="entry name" value="6PGDH_NADP-bd"/>
</dbReference>
<organism evidence="3 4">
    <name type="scientific">Triparma laevis f. longispina</name>
    <dbReference type="NCBI Taxonomy" id="1714387"/>
    <lineage>
        <taxon>Eukaryota</taxon>
        <taxon>Sar</taxon>
        <taxon>Stramenopiles</taxon>
        <taxon>Ochrophyta</taxon>
        <taxon>Bolidophyceae</taxon>
        <taxon>Parmales</taxon>
        <taxon>Triparmaceae</taxon>
        <taxon>Triparma</taxon>
    </lineage>
</organism>
<accession>A0A9W7CC26</accession>
<name>A0A9W7CC26_9STRA</name>
<dbReference type="SUPFAM" id="SSF48179">
    <property type="entry name" value="6-phosphogluconate dehydrogenase C-terminal domain-like"/>
    <property type="match status" value="1"/>
</dbReference>
<evidence type="ECO:0000259" key="1">
    <source>
        <dbReference type="Pfam" id="PF03446"/>
    </source>
</evidence>
<dbReference type="GO" id="GO:0051287">
    <property type="term" value="F:NAD binding"/>
    <property type="evidence" value="ECO:0007669"/>
    <property type="project" value="InterPro"/>
</dbReference>
<comment type="caution">
    <text evidence="3">The sequence shown here is derived from an EMBL/GenBank/DDBJ whole genome shotgun (WGS) entry which is preliminary data.</text>
</comment>
<gene>
    <name evidence="3" type="ORF">TrLO_g3409</name>
</gene>
<dbReference type="Gene3D" id="3.40.50.720">
    <property type="entry name" value="NAD(P)-binding Rossmann-like Domain"/>
    <property type="match status" value="1"/>
</dbReference>
<sequence>MSGYTGKHTNVLTIGVGSMGSGLTLHLASLPQYSVLAFDAWAPTLAKFKENYKNTVPASHPSRSELLQLQENVTSVADVTFIPNFTPDVIIFMVVNSTQVTEFLFPTYIKTLPSTTTILIMSTISPSACHSIKNQSSSTMKNPPLIIDAPVSGGPVKAGLGKLSIMLSDPETAAGAGSSDMYVNMLKDISGGGETLFIIPKLEKSTTSLGAGSTAKAVHQLLAGVHISSCNEALSLARYVGLDLQTFYNLVITAAGNSWMFEDRGERTIKGMLGEEVETKSAVGIFIKDLGIVLDESKGRTPLAESALKKFEQAVEKGMVREDDSQIWKVYEDEFNEVIDVALEPRHKLKLHNNYTRAFFVQFEVGDTTLAHKHEVDSVYIFLSEQGANVDQLVKGSGCKKDFMDYGEVRFGEHCECPLSHKITSLPGASGVTCVDAELLRPPPKTGKKEIEDMKDHEVVKVRNKFRCFKVTLKPGDEVETEYDFFGLRVIGKAGECEFGGVGGWKRKVEVGECDWFEPEGLKKVKNVGGSLVEWFIIQWREWE</sequence>
<dbReference type="InterPro" id="IPR029154">
    <property type="entry name" value="HIBADH-like_NADP-bd"/>
</dbReference>
<dbReference type="AlphaFoldDB" id="A0A9W7CC26"/>
<dbReference type="PANTHER" id="PTHR43060:SF17">
    <property type="entry name" value="L-THREONATE DEHYDROGENASE"/>
    <property type="match status" value="1"/>
</dbReference>
<feature type="domain" description="3-hydroxyisobutyrate dehydrogenase-like NAD-binding" evidence="2">
    <location>
        <begin position="210"/>
        <end position="331"/>
    </location>
</feature>
<dbReference type="PANTHER" id="PTHR43060">
    <property type="entry name" value="3-HYDROXYISOBUTYRATE DEHYDROGENASE-LIKE 1, MITOCHONDRIAL-RELATED"/>
    <property type="match status" value="1"/>
</dbReference>